<dbReference type="GO" id="GO:0004659">
    <property type="term" value="F:prenyltransferase activity"/>
    <property type="evidence" value="ECO:0007669"/>
    <property type="project" value="InterPro"/>
</dbReference>
<dbReference type="InterPro" id="IPR008949">
    <property type="entry name" value="Isoprenoid_synthase_dom_sf"/>
</dbReference>
<protein>
    <submittedName>
        <fullName evidence="2">Geranylgeranyl diphosphate synthase type I</fullName>
    </submittedName>
</protein>
<dbReference type="SUPFAM" id="SSF48576">
    <property type="entry name" value="Terpenoid synthases"/>
    <property type="match status" value="1"/>
</dbReference>
<evidence type="ECO:0000313" key="3">
    <source>
        <dbReference type="Proteomes" id="UP000318416"/>
    </source>
</evidence>
<dbReference type="GO" id="GO:0008299">
    <property type="term" value="P:isoprenoid biosynthetic process"/>
    <property type="evidence" value="ECO:0007669"/>
    <property type="project" value="InterPro"/>
</dbReference>
<comment type="similarity">
    <text evidence="1">Belongs to the FPP/GGPP synthase family.</text>
</comment>
<dbReference type="Gene3D" id="1.10.600.10">
    <property type="entry name" value="Farnesyl Diphosphate Synthase"/>
    <property type="match status" value="1"/>
</dbReference>
<dbReference type="CDD" id="cd00867">
    <property type="entry name" value="Trans_IPPS"/>
    <property type="match status" value="1"/>
</dbReference>
<dbReference type="Pfam" id="PF00348">
    <property type="entry name" value="polyprenyl_synt"/>
    <property type="match status" value="1"/>
</dbReference>
<name>A0A561EXR9_9ACTN</name>
<dbReference type="PANTHER" id="PTHR12001">
    <property type="entry name" value="GERANYLGERANYL PYROPHOSPHATE SYNTHASE"/>
    <property type="match status" value="1"/>
</dbReference>
<evidence type="ECO:0000313" key="2">
    <source>
        <dbReference type="EMBL" id="TWE20412.1"/>
    </source>
</evidence>
<proteinExistence type="inferred from homology"/>
<keyword evidence="3" id="KW-1185">Reference proteome</keyword>
<sequence length="351" mass="38114">MPGPEQSEVALETERTSEQITEEVIAYMEPALRGAVAMLSQPVRQMSEYHFGWVDADGRPSTPIGFRRRPALMALLCAGSDREAWDGVRNAAVAATLMSAAGTVHDDLQDREMLRKGRPTLWNAFGVPAAVQVGVAMHCLAFELLAQEEVPRAAVELTRRAAFAIRECCSGQIRDLQSEGTSRAGLQESLDLLENTIAFPTAGVAMVAALVRGAGEDAVASAERFGYHAGMAMAFFDDWEGVWGTTRESLEDPLADLRRRKARAFVAVALQSHGPARDELAAFYDGTGEPGLDQLARIAELIEECGGRAWLEERIREHIELARATLPDAVADPRARAELTAFVDALADELP</sequence>
<gene>
    <name evidence="2" type="ORF">FB465_5564</name>
</gene>
<organism evidence="2 3">
    <name type="scientific">Kitasatospora atroaurantiaca</name>
    <dbReference type="NCBI Taxonomy" id="285545"/>
    <lineage>
        <taxon>Bacteria</taxon>
        <taxon>Bacillati</taxon>
        <taxon>Actinomycetota</taxon>
        <taxon>Actinomycetes</taxon>
        <taxon>Kitasatosporales</taxon>
        <taxon>Streptomycetaceae</taxon>
        <taxon>Kitasatospora</taxon>
    </lineage>
</organism>
<reference evidence="2 3" key="1">
    <citation type="submission" date="2019-06" db="EMBL/GenBank/DDBJ databases">
        <title>Sequencing the genomes of 1000 actinobacteria strains.</title>
        <authorList>
            <person name="Klenk H.-P."/>
        </authorList>
    </citation>
    <scope>NUCLEOTIDE SEQUENCE [LARGE SCALE GENOMIC DNA]</scope>
    <source>
        <strain evidence="2 3">DSM 41649</strain>
    </source>
</reference>
<dbReference type="InterPro" id="IPR000092">
    <property type="entry name" value="Polyprenyl_synt"/>
</dbReference>
<comment type="caution">
    <text evidence="2">The sequence shown here is derived from an EMBL/GenBank/DDBJ whole genome shotgun (WGS) entry which is preliminary data.</text>
</comment>
<dbReference type="OrthoDB" id="4497239at2"/>
<dbReference type="Proteomes" id="UP000318416">
    <property type="component" value="Unassembled WGS sequence"/>
</dbReference>
<evidence type="ECO:0000256" key="1">
    <source>
        <dbReference type="RuleBase" id="RU004466"/>
    </source>
</evidence>
<accession>A0A561EXR9</accession>
<dbReference type="PANTHER" id="PTHR12001:SF86">
    <property type="entry name" value="GERANYLGERANYL DIPHOSPHATE SYNTHASE"/>
    <property type="match status" value="1"/>
</dbReference>
<dbReference type="AlphaFoldDB" id="A0A561EXR9"/>
<dbReference type="EMBL" id="VIVR01000001">
    <property type="protein sequence ID" value="TWE20412.1"/>
    <property type="molecule type" value="Genomic_DNA"/>
</dbReference>
<keyword evidence="1" id="KW-0808">Transferase</keyword>